<dbReference type="PANTHER" id="PTHR43461">
    <property type="entry name" value="TRANSMEMBRANE PROTEIN 256"/>
    <property type="match status" value="1"/>
</dbReference>
<keyword evidence="4 6" id="KW-1133">Transmembrane helix</keyword>
<evidence type="ECO:0000256" key="1">
    <source>
        <dbReference type="ARBA" id="ARBA00004141"/>
    </source>
</evidence>
<accession>A0A518VB61</accession>
<keyword evidence="5 6" id="KW-0472">Membrane</keyword>
<proteinExistence type="inferred from homology"/>
<protein>
    <submittedName>
        <fullName evidence="7">DUF423 domain-containing protein</fullName>
    </submittedName>
</protein>
<dbReference type="PANTHER" id="PTHR43461:SF1">
    <property type="entry name" value="TRANSMEMBRANE PROTEIN 256"/>
    <property type="match status" value="1"/>
</dbReference>
<comment type="subcellular location">
    <subcellularLocation>
        <location evidence="1">Membrane</location>
        <topology evidence="1">Multi-pass membrane protein</topology>
    </subcellularLocation>
</comment>
<dbReference type="Pfam" id="PF04241">
    <property type="entry name" value="DUF423"/>
    <property type="match status" value="1"/>
</dbReference>
<feature type="transmembrane region" description="Helical" evidence="6">
    <location>
        <begin position="47"/>
        <end position="63"/>
    </location>
</feature>
<keyword evidence="3 6" id="KW-0812">Transmembrane</keyword>
<evidence type="ECO:0000256" key="2">
    <source>
        <dbReference type="ARBA" id="ARBA00009694"/>
    </source>
</evidence>
<name>A0A518VB61_BRELA</name>
<feature type="transmembrane region" description="Helical" evidence="6">
    <location>
        <begin position="75"/>
        <end position="95"/>
    </location>
</feature>
<reference evidence="7 8" key="1">
    <citation type="submission" date="2018-11" db="EMBL/GenBank/DDBJ databases">
        <title>Phylogenetic determinants of toxin gene distribution in genomes of Brevibacillus laterosporus.</title>
        <authorList>
            <person name="Glare T.R."/>
            <person name="Durrant A."/>
            <person name="Berry C."/>
            <person name="Palma L."/>
            <person name="Ormskirk M."/>
            <person name="Cox M.O."/>
        </authorList>
    </citation>
    <scope>NUCLEOTIDE SEQUENCE [LARGE SCALE GENOMIC DNA]</scope>
    <source>
        <strain evidence="7 8">1821L</strain>
    </source>
</reference>
<comment type="similarity">
    <text evidence="2">Belongs to the UPF0382 family.</text>
</comment>
<evidence type="ECO:0000256" key="5">
    <source>
        <dbReference type="ARBA" id="ARBA00023136"/>
    </source>
</evidence>
<evidence type="ECO:0000256" key="3">
    <source>
        <dbReference type="ARBA" id="ARBA00022692"/>
    </source>
</evidence>
<keyword evidence="8" id="KW-1185">Reference proteome</keyword>
<dbReference type="EMBL" id="CP033464">
    <property type="protein sequence ID" value="QDX94227.1"/>
    <property type="molecule type" value="Genomic_DNA"/>
</dbReference>
<dbReference type="GO" id="GO:0005886">
    <property type="term" value="C:plasma membrane"/>
    <property type="evidence" value="ECO:0007669"/>
    <property type="project" value="TreeGrafter"/>
</dbReference>
<evidence type="ECO:0000313" key="7">
    <source>
        <dbReference type="EMBL" id="QDX94227.1"/>
    </source>
</evidence>
<evidence type="ECO:0000256" key="6">
    <source>
        <dbReference type="SAM" id="Phobius"/>
    </source>
</evidence>
<feature type="transmembrane region" description="Helical" evidence="6">
    <location>
        <begin position="101"/>
        <end position="120"/>
    </location>
</feature>
<evidence type="ECO:0000313" key="8">
    <source>
        <dbReference type="Proteomes" id="UP000319432"/>
    </source>
</evidence>
<gene>
    <name evidence="7" type="ORF">EEL30_19225</name>
</gene>
<organism evidence="7 8">
    <name type="scientific">Brevibacillus laterosporus</name>
    <name type="common">Bacillus laterosporus</name>
    <dbReference type="NCBI Taxonomy" id="1465"/>
    <lineage>
        <taxon>Bacteria</taxon>
        <taxon>Bacillati</taxon>
        <taxon>Bacillota</taxon>
        <taxon>Bacilli</taxon>
        <taxon>Bacillales</taxon>
        <taxon>Paenibacillaceae</taxon>
        <taxon>Brevibacillus</taxon>
    </lineage>
</organism>
<dbReference type="OrthoDB" id="9802121at2"/>
<evidence type="ECO:0000256" key="4">
    <source>
        <dbReference type="ARBA" id="ARBA00022989"/>
    </source>
</evidence>
<dbReference type="AlphaFoldDB" id="A0A518VB61"/>
<dbReference type="InterPro" id="IPR006696">
    <property type="entry name" value="DUF423"/>
</dbReference>
<sequence>MLKRYVTAGAFLALLGVALGAFGAHVLEKMLDAKGLATFETGVRYQMYHALGLLFVGLLGNQLGESKMLKWAGNFLLAGILIFSGSLYLLCATGVKMLGAITPIGGVCFLLGWLFVVLAVRKKS</sequence>
<dbReference type="Proteomes" id="UP000319432">
    <property type="component" value="Chromosome"/>
</dbReference>